<name>B7G4U6_PHATC</name>
<proteinExistence type="predicted"/>
<keyword evidence="1" id="KW-0732">Signal</keyword>
<dbReference type="PaxDb" id="2850-Phatr47771"/>
<keyword evidence="3" id="KW-1185">Reference proteome</keyword>
<dbReference type="Proteomes" id="UP000000759">
    <property type="component" value="Chromosome 14"/>
</dbReference>
<evidence type="ECO:0000313" key="2">
    <source>
        <dbReference type="EMBL" id="EEC46515.1"/>
    </source>
</evidence>
<reference evidence="2 3" key="1">
    <citation type="journal article" date="2008" name="Nature">
        <title>The Phaeodactylum genome reveals the evolutionary history of diatom genomes.</title>
        <authorList>
            <person name="Bowler C."/>
            <person name="Allen A.E."/>
            <person name="Badger J.H."/>
            <person name="Grimwood J."/>
            <person name="Jabbari K."/>
            <person name="Kuo A."/>
            <person name="Maheswari U."/>
            <person name="Martens C."/>
            <person name="Maumus F."/>
            <person name="Otillar R.P."/>
            <person name="Rayko E."/>
            <person name="Salamov A."/>
            <person name="Vandepoele K."/>
            <person name="Beszteri B."/>
            <person name="Gruber A."/>
            <person name="Heijde M."/>
            <person name="Katinka M."/>
            <person name="Mock T."/>
            <person name="Valentin K."/>
            <person name="Verret F."/>
            <person name="Berges J.A."/>
            <person name="Brownlee C."/>
            <person name="Cadoret J.P."/>
            <person name="Chiovitti A."/>
            <person name="Choi C.J."/>
            <person name="Coesel S."/>
            <person name="De Martino A."/>
            <person name="Detter J.C."/>
            <person name="Durkin C."/>
            <person name="Falciatore A."/>
            <person name="Fournet J."/>
            <person name="Haruta M."/>
            <person name="Huysman M.J."/>
            <person name="Jenkins B.D."/>
            <person name="Jiroutova K."/>
            <person name="Jorgensen R.E."/>
            <person name="Joubert Y."/>
            <person name="Kaplan A."/>
            <person name="Kroger N."/>
            <person name="Kroth P.G."/>
            <person name="La Roche J."/>
            <person name="Lindquist E."/>
            <person name="Lommer M."/>
            <person name="Martin-Jezequel V."/>
            <person name="Lopez P.J."/>
            <person name="Lucas S."/>
            <person name="Mangogna M."/>
            <person name="McGinnis K."/>
            <person name="Medlin L.K."/>
            <person name="Montsant A."/>
            <person name="Oudot-Le Secq M.P."/>
            <person name="Napoli C."/>
            <person name="Obornik M."/>
            <person name="Parker M.S."/>
            <person name="Petit J.L."/>
            <person name="Porcel B.M."/>
            <person name="Poulsen N."/>
            <person name="Robison M."/>
            <person name="Rychlewski L."/>
            <person name="Rynearson T.A."/>
            <person name="Schmutz J."/>
            <person name="Shapiro H."/>
            <person name="Siaut M."/>
            <person name="Stanley M."/>
            <person name="Sussman M.R."/>
            <person name="Taylor A.R."/>
            <person name="Vardi A."/>
            <person name="von Dassow P."/>
            <person name="Vyverman W."/>
            <person name="Willis A."/>
            <person name="Wyrwicz L.S."/>
            <person name="Rokhsar D.S."/>
            <person name="Weissenbach J."/>
            <person name="Armbrust E.V."/>
            <person name="Green B.R."/>
            <person name="Van de Peer Y."/>
            <person name="Grigoriev I.V."/>
        </authorList>
    </citation>
    <scope>NUCLEOTIDE SEQUENCE [LARGE SCALE GENOMIC DNA]</scope>
    <source>
        <strain evidence="2 3">CCAP 1055/1</strain>
    </source>
</reference>
<evidence type="ECO:0000256" key="1">
    <source>
        <dbReference type="SAM" id="SignalP"/>
    </source>
</evidence>
<dbReference type="EMBL" id="CM000616">
    <property type="protein sequence ID" value="EEC46515.1"/>
    <property type="molecule type" value="Genomic_DNA"/>
</dbReference>
<dbReference type="AlphaFoldDB" id="B7G4U6"/>
<sequence length="354" mass="40161">MKGSIPSWWRALVLATTLAYAAPVGHSPQRVIFTKHASRSPIAWSCSFPRGGSVSSVSSRSSGALNVVLLQDLGRSLWARARTLWNEGFPALPEADSAVATRAPKARFDQSGPPSTRQNWHQEKYSLQTSAAFFFSPTLRVVKLAVVAFALSEFLVALNLLETRLAFPPFRSVRFRAPPSLAQYRVRIKYRWNQWRWDGGLLRLETWKTPSRLSKAFRTQVSPQHQWAVGTTLGLVFSPTMLYIGAFALKLSVATYVCSEIYHVWKTNTWAADQDRHNVSPWRSKEEITNSNRNSDVQAWLDFAGAYLEYYRDWIHYVVQNPRHLRTVVPLRDMPREMQQGFLVGFALGVVFGA</sequence>
<accession>B7G4U6</accession>
<organism evidence="2 3">
    <name type="scientific">Phaeodactylum tricornutum (strain CCAP 1055/1)</name>
    <dbReference type="NCBI Taxonomy" id="556484"/>
    <lineage>
        <taxon>Eukaryota</taxon>
        <taxon>Sar</taxon>
        <taxon>Stramenopiles</taxon>
        <taxon>Ochrophyta</taxon>
        <taxon>Bacillariophyta</taxon>
        <taxon>Bacillariophyceae</taxon>
        <taxon>Bacillariophycidae</taxon>
        <taxon>Naviculales</taxon>
        <taxon>Phaeodactylaceae</taxon>
        <taxon>Phaeodactylum</taxon>
    </lineage>
</organism>
<dbReference type="RefSeq" id="XP_002181975.1">
    <property type="nucleotide sequence ID" value="XM_002181939.1"/>
</dbReference>
<gene>
    <name evidence="2" type="ORF">PHATRDRAFT_47771</name>
</gene>
<dbReference type="GeneID" id="7202931"/>
<protein>
    <submittedName>
        <fullName evidence="2">Uncharacterized protein</fullName>
    </submittedName>
</protein>
<feature type="signal peptide" evidence="1">
    <location>
        <begin position="1"/>
        <end position="21"/>
    </location>
</feature>
<feature type="chain" id="PRO_5002855760" evidence="1">
    <location>
        <begin position="22"/>
        <end position="354"/>
    </location>
</feature>
<evidence type="ECO:0000313" key="3">
    <source>
        <dbReference type="Proteomes" id="UP000000759"/>
    </source>
</evidence>
<dbReference type="HOGENOM" id="CLU_784059_0_0_1"/>
<dbReference type="KEGG" id="pti:PHATRDRAFT_47771"/>
<dbReference type="InParanoid" id="B7G4U6"/>
<reference evidence="3" key="2">
    <citation type="submission" date="2008-08" db="EMBL/GenBank/DDBJ databases">
        <authorList>
            <consortium name="Diatom Consortium"/>
            <person name="Grigoriev I."/>
            <person name="Grimwood J."/>
            <person name="Kuo A."/>
            <person name="Otillar R.P."/>
            <person name="Salamov A."/>
            <person name="Detter J.C."/>
            <person name="Lindquist E."/>
            <person name="Shapiro H."/>
            <person name="Lucas S."/>
            <person name="Glavina del Rio T."/>
            <person name="Pitluck S."/>
            <person name="Rokhsar D."/>
            <person name="Bowler C."/>
        </authorList>
    </citation>
    <scope>GENOME REANNOTATION</scope>
    <source>
        <strain evidence="3">CCAP 1055/1</strain>
    </source>
</reference>